<gene>
    <name evidence="1" type="ORF">P8V03_11800</name>
</gene>
<evidence type="ECO:0000313" key="1">
    <source>
        <dbReference type="EMBL" id="MDW8801829.1"/>
    </source>
</evidence>
<evidence type="ECO:0000313" key="2">
    <source>
        <dbReference type="Proteomes" id="UP001281656"/>
    </source>
</evidence>
<dbReference type="InterPro" id="IPR024523">
    <property type="entry name" value="DUF3793"/>
</dbReference>
<proteinExistence type="predicted"/>
<organism evidence="1 2">
    <name type="scientific">Clostridium tanneri</name>
    <dbReference type="NCBI Taxonomy" id="3037988"/>
    <lineage>
        <taxon>Bacteria</taxon>
        <taxon>Bacillati</taxon>
        <taxon>Bacillota</taxon>
        <taxon>Clostridia</taxon>
        <taxon>Eubacteriales</taxon>
        <taxon>Clostridiaceae</taxon>
        <taxon>Clostridium</taxon>
    </lineage>
</organism>
<accession>A0ABU4JUK6</accession>
<keyword evidence="2" id="KW-1185">Reference proteome</keyword>
<sequence length="201" mass="23760">MIRVLLEEYMNRIKSMDKKEYLFGVILYSAAPTVAGHKPASIITLSRDKGNLYSLWEKYKKEFLSEWMVEFCEIKKTENVITLLFYDSDQLTKVIYEEENMKFLYKFGYREYFSLEENLEVLKLRFEESFPHEIGLFLGIPLEDVICFIESPDKECLLCGYWKVYNNVEYAKESFSKYDTDKNTVINCVLQGILPSLVMRG</sequence>
<dbReference type="EMBL" id="JARUJP010000013">
    <property type="protein sequence ID" value="MDW8801829.1"/>
    <property type="molecule type" value="Genomic_DNA"/>
</dbReference>
<dbReference type="Pfam" id="PF12672">
    <property type="entry name" value="DUF3793"/>
    <property type="match status" value="1"/>
</dbReference>
<comment type="caution">
    <text evidence="1">The sequence shown here is derived from an EMBL/GenBank/DDBJ whole genome shotgun (WGS) entry which is preliminary data.</text>
</comment>
<reference evidence="1 2" key="1">
    <citation type="submission" date="2023-04" db="EMBL/GenBank/DDBJ databases">
        <title>Clostridium tannerae sp. nov., isolated from the fecal material of an alpaca.</title>
        <authorList>
            <person name="Miller S."/>
            <person name="Hendry M."/>
            <person name="King J."/>
            <person name="Sankaranarayanan K."/>
            <person name="Lawson P.A."/>
        </authorList>
    </citation>
    <scope>NUCLEOTIDE SEQUENCE [LARGE SCALE GENOMIC DNA]</scope>
    <source>
        <strain evidence="1 2">A1-XYC3</strain>
    </source>
</reference>
<name>A0ABU4JUK6_9CLOT</name>
<protein>
    <submittedName>
        <fullName evidence="1">DUF3793 family protein</fullName>
    </submittedName>
</protein>
<dbReference type="RefSeq" id="WP_318798262.1">
    <property type="nucleotide sequence ID" value="NZ_JARUJP010000013.1"/>
</dbReference>
<dbReference type="Proteomes" id="UP001281656">
    <property type="component" value="Unassembled WGS sequence"/>
</dbReference>